<name>A0ABD2AHA6_VESMC</name>
<proteinExistence type="predicted"/>
<organism evidence="1 2">
    <name type="scientific">Vespula maculifrons</name>
    <name type="common">Eastern yellow jacket</name>
    <name type="synonym">Wasp</name>
    <dbReference type="NCBI Taxonomy" id="7453"/>
    <lineage>
        <taxon>Eukaryota</taxon>
        <taxon>Metazoa</taxon>
        <taxon>Ecdysozoa</taxon>
        <taxon>Arthropoda</taxon>
        <taxon>Hexapoda</taxon>
        <taxon>Insecta</taxon>
        <taxon>Pterygota</taxon>
        <taxon>Neoptera</taxon>
        <taxon>Endopterygota</taxon>
        <taxon>Hymenoptera</taxon>
        <taxon>Apocrita</taxon>
        <taxon>Aculeata</taxon>
        <taxon>Vespoidea</taxon>
        <taxon>Vespidae</taxon>
        <taxon>Vespinae</taxon>
        <taxon>Vespula</taxon>
    </lineage>
</organism>
<gene>
    <name evidence="1" type="ORF">V1477_021148</name>
</gene>
<protein>
    <submittedName>
        <fullName evidence="1">Uncharacterized protein</fullName>
    </submittedName>
</protein>
<evidence type="ECO:0000313" key="1">
    <source>
        <dbReference type="EMBL" id="KAL2720001.1"/>
    </source>
</evidence>
<keyword evidence="2" id="KW-1185">Reference proteome</keyword>
<dbReference type="EMBL" id="JAYRBN010000117">
    <property type="protein sequence ID" value="KAL2720001.1"/>
    <property type="molecule type" value="Genomic_DNA"/>
</dbReference>
<dbReference type="Proteomes" id="UP001607303">
    <property type="component" value="Unassembled WGS sequence"/>
</dbReference>
<sequence length="215" mass="25291">MIKSACTIKRFTVYRDNNVSPGTLLNFALNILCTFTSACHCYTSLNNYLNYLLKEETFSSMFQIGNYSIHDMDLDQLICCLARVLLLTIDSRYNDLKDIFPSLVPPFESSIVKQYYIDFEKVRRHANYTFFLPFIVKNRGNKKIKIICPVNEIIIGKSTSFGHISILYMRYRRRNGGESSSNILELLRKSRIDCYLNCNYFQRRYENFNHAQRDN</sequence>
<reference evidence="1 2" key="1">
    <citation type="journal article" date="2024" name="Ann. Entomol. Soc. Am.">
        <title>Genomic analyses of the southern and eastern yellowjacket wasps (Hymenoptera: Vespidae) reveal evolutionary signatures of social life.</title>
        <authorList>
            <person name="Catto M.A."/>
            <person name="Caine P.B."/>
            <person name="Orr S.E."/>
            <person name="Hunt B.G."/>
            <person name="Goodisman M.A.D."/>
        </authorList>
    </citation>
    <scope>NUCLEOTIDE SEQUENCE [LARGE SCALE GENOMIC DNA]</scope>
    <source>
        <strain evidence="1">232</strain>
        <tissue evidence="1">Head and thorax</tissue>
    </source>
</reference>
<dbReference type="AlphaFoldDB" id="A0ABD2AHA6"/>
<comment type="caution">
    <text evidence="1">The sequence shown here is derived from an EMBL/GenBank/DDBJ whole genome shotgun (WGS) entry which is preliminary data.</text>
</comment>
<evidence type="ECO:0000313" key="2">
    <source>
        <dbReference type="Proteomes" id="UP001607303"/>
    </source>
</evidence>
<accession>A0ABD2AHA6</accession>